<dbReference type="Proteomes" id="UP000225706">
    <property type="component" value="Unassembled WGS sequence"/>
</dbReference>
<keyword evidence="7" id="KW-1185">Reference proteome</keyword>
<reference evidence="7" key="1">
    <citation type="journal article" date="2017" name="bioRxiv">
        <title>Comparative analysis of the genomes of Stylophora pistillata and Acropora digitifera provides evidence for extensive differences between species of corals.</title>
        <authorList>
            <person name="Voolstra C.R."/>
            <person name="Li Y."/>
            <person name="Liew Y.J."/>
            <person name="Baumgarten S."/>
            <person name="Zoccola D."/>
            <person name="Flot J.-F."/>
            <person name="Tambutte S."/>
            <person name="Allemand D."/>
            <person name="Aranda M."/>
        </authorList>
    </citation>
    <scope>NUCLEOTIDE SEQUENCE [LARGE SCALE GENOMIC DNA]</scope>
</reference>
<keyword evidence="2 4" id="KW-0663">Pyridoxal phosphate</keyword>
<dbReference type="InterPro" id="IPR015421">
    <property type="entry name" value="PyrdxlP-dep_Trfase_major"/>
</dbReference>
<evidence type="ECO:0000256" key="2">
    <source>
        <dbReference type="ARBA" id="ARBA00022898"/>
    </source>
</evidence>
<protein>
    <submittedName>
        <fullName evidence="6">L-tyrosine decarboxylase</fullName>
    </submittedName>
</protein>
<dbReference type="OrthoDB" id="392571at2759"/>
<name>A0A2B4T0Y8_STYPI</name>
<dbReference type="SUPFAM" id="SSF53383">
    <property type="entry name" value="PLP-dependent transferases"/>
    <property type="match status" value="1"/>
</dbReference>
<evidence type="ECO:0000313" key="6">
    <source>
        <dbReference type="EMBL" id="PFX34327.1"/>
    </source>
</evidence>
<evidence type="ECO:0000256" key="3">
    <source>
        <dbReference type="ARBA" id="ARBA00023239"/>
    </source>
</evidence>
<dbReference type="EMBL" id="LSMT01000005">
    <property type="protein sequence ID" value="PFX34327.1"/>
    <property type="molecule type" value="Genomic_DNA"/>
</dbReference>
<evidence type="ECO:0000313" key="7">
    <source>
        <dbReference type="Proteomes" id="UP000225706"/>
    </source>
</evidence>
<evidence type="ECO:0000256" key="1">
    <source>
        <dbReference type="ARBA" id="ARBA00001933"/>
    </source>
</evidence>
<dbReference type="GO" id="GO:0030170">
    <property type="term" value="F:pyridoxal phosphate binding"/>
    <property type="evidence" value="ECO:0007669"/>
    <property type="project" value="InterPro"/>
</dbReference>
<dbReference type="InterPro" id="IPR050477">
    <property type="entry name" value="GrpII_AminoAcid_Decarb"/>
</dbReference>
<dbReference type="GO" id="GO:0019752">
    <property type="term" value="P:carboxylic acid metabolic process"/>
    <property type="evidence" value="ECO:0007669"/>
    <property type="project" value="InterPro"/>
</dbReference>
<dbReference type="STRING" id="50429.A0A2B4T0Y8"/>
<dbReference type="InterPro" id="IPR015424">
    <property type="entry name" value="PyrdxlP-dep_Trfase"/>
</dbReference>
<evidence type="ECO:0000256" key="4">
    <source>
        <dbReference type="PIRSR" id="PIRSR602129-50"/>
    </source>
</evidence>
<dbReference type="GO" id="GO:0016830">
    <property type="term" value="F:carbon-carbon lyase activity"/>
    <property type="evidence" value="ECO:0007669"/>
    <property type="project" value="InterPro"/>
</dbReference>
<gene>
    <name evidence="6" type="primary">mfnA</name>
    <name evidence="6" type="ORF">AWC38_SpisGene740</name>
</gene>
<comment type="caution">
    <text evidence="6">The sequence shown here is derived from an EMBL/GenBank/DDBJ whole genome shotgun (WGS) entry which is preliminary data.</text>
</comment>
<dbReference type="PANTHER" id="PTHR42735">
    <property type="match status" value="1"/>
</dbReference>
<keyword evidence="3" id="KW-0456">Lyase</keyword>
<sequence>MFNPRKKTSRNGGKEKKKGKGKPPMFTHRRGIFSKRDVSDDVTKPWAAVGTWFLGPKAENADVFIDLMFDSIRAHMDFRRGFYPCDPPYVTDELRKAESFKRSYEKIKTELDNIQKDLYRSVPFFSTRYKGHVNWDTAVPANLGYIASILWNQNNCAAEGGPATTGYEVQVGEDLCEMVGLNRNTSLGHLVAGGSVANVEAIWVARNLKYYALGLQEALLKEEQLRGPRGYEINLSHHETPTLLITATQWELLNLDTDTIIKMPADVATLAEIDQKALRKILADYLYESIGAQEFCNRHKLTTSPCVVVASTYHVSFLKAVTITGLGKDCLVTVPVDANARMNSQVLEITLREKLLKKIPVISVISIMGTTEESAVDPLVDILSIRTKLSQEGLNFSIHADAAWGAYFSCMFREPHVSVAMASPAEESFVPELQLNSHVTDQLKALNQCDTITVDPHKSGFCPYPAGAICYRNQGLNNFLSLTSGVVYYHGDINLGDLGLEGSKPGAAATGVLLANRVIGLHKNGYGRILAECMFTSKILYCYWVCMAEDTDDFFCETTKPLPSGKIPVSPDSDEKVDYKTFIKRNVLGKSNEELSQDKYTMSILKEIGPDTMIPCFSVNIRENKDVSQCNNIVSAIFNDLSHASTEESEQRVPMIVTSSTMQDHKYSLALKKFKERLGLSTDNKEGVKYVITTCLDPWSTSLEFMDDFADIMRNAILNAIGTVTDKPDCHSFVCTDKVNEKNEIFVCYAGNFSQTQHRYFSVARFKFHSEADVATFNDAVQKAGDQPVVMQNLKTEPKKLHDLLFNDSGEKRETVKFDFFVGLPSGIIRPFMTADMAIKDVPRYDHFDKADEQYPEVATYVMYGNLNDAYLFHIPTKDPDYLQIVRLAEVPKGLGDGGEKSVVLKQGVDAELPRVPGSPTFDPQTKKIKDPLADTKYYVEFVGIQGQEIKTTVMIQKKIWFDGDVLNKSAVA</sequence>
<feature type="modified residue" description="N6-(pyridoxal phosphate)lysine" evidence="4">
    <location>
        <position position="458"/>
    </location>
</feature>
<dbReference type="AlphaFoldDB" id="A0A2B4T0Y8"/>
<dbReference type="InterPro" id="IPR002129">
    <property type="entry name" value="PyrdxlP-dep_de-COase"/>
</dbReference>
<organism evidence="6 7">
    <name type="scientific">Stylophora pistillata</name>
    <name type="common">Smooth cauliflower coral</name>
    <dbReference type="NCBI Taxonomy" id="50429"/>
    <lineage>
        <taxon>Eukaryota</taxon>
        <taxon>Metazoa</taxon>
        <taxon>Cnidaria</taxon>
        <taxon>Anthozoa</taxon>
        <taxon>Hexacorallia</taxon>
        <taxon>Scleractinia</taxon>
        <taxon>Astrocoeniina</taxon>
        <taxon>Pocilloporidae</taxon>
        <taxon>Stylophora</taxon>
    </lineage>
</organism>
<proteinExistence type="predicted"/>
<dbReference type="PANTHER" id="PTHR42735:SF4">
    <property type="entry name" value="PYRIDOXAL PHOSPHATE-DEPENDENT DECARBOXYLASE FAMILY PROTEIN"/>
    <property type="match status" value="1"/>
</dbReference>
<accession>A0A2B4T0Y8</accession>
<evidence type="ECO:0000256" key="5">
    <source>
        <dbReference type="SAM" id="MobiDB-lite"/>
    </source>
</evidence>
<dbReference type="Gene3D" id="3.40.640.10">
    <property type="entry name" value="Type I PLP-dependent aspartate aminotransferase-like (Major domain)"/>
    <property type="match status" value="1"/>
</dbReference>
<feature type="region of interest" description="Disordered" evidence="5">
    <location>
        <begin position="1"/>
        <end position="26"/>
    </location>
</feature>
<comment type="cofactor">
    <cofactor evidence="1 4">
        <name>pyridoxal 5'-phosphate</name>
        <dbReference type="ChEBI" id="CHEBI:597326"/>
    </cofactor>
</comment>
<dbReference type="Pfam" id="PF00282">
    <property type="entry name" value="Pyridoxal_deC"/>
    <property type="match status" value="1"/>
</dbReference>